<comment type="caution">
    <text evidence="14">The sequence shown here is derived from an EMBL/GenBank/DDBJ whole genome shotgun (WGS) entry which is preliminary data.</text>
</comment>
<dbReference type="HAMAP" id="MF_00172">
    <property type="entry name" value="Meth_synth"/>
    <property type="match status" value="1"/>
</dbReference>
<accession>A0ABV5BBT9</accession>
<comment type="catalytic activity">
    <reaction evidence="10">
        <text>5-methyltetrahydropteroyltri-L-glutamate + L-homocysteine = tetrahydropteroyltri-L-glutamate + L-methionine</text>
        <dbReference type="Rhea" id="RHEA:21196"/>
        <dbReference type="ChEBI" id="CHEBI:57844"/>
        <dbReference type="ChEBI" id="CHEBI:58140"/>
        <dbReference type="ChEBI" id="CHEBI:58199"/>
        <dbReference type="ChEBI" id="CHEBI:58207"/>
        <dbReference type="EC" id="2.1.1.14"/>
    </reaction>
</comment>
<dbReference type="EMBL" id="JBHILM010000024">
    <property type="protein sequence ID" value="MFB5683176.1"/>
    <property type="molecule type" value="Genomic_DNA"/>
</dbReference>
<evidence type="ECO:0000256" key="5">
    <source>
        <dbReference type="ARBA" id="ARBA00022605"/>
    </source>
</evidence>
<dbReference type="InterPro" id="IPR006276">
    <property type="entry name" value="Cobalamin-indep_Met_synthase"/>
</dbReference>
<feature type="binding site" evidence="10">
    <location>
        <begin position="434"/>
        <end position="436"/>
    </location>
    <ligand>
        <name>L-homocysteine</name>
        <dbReference type="ChEBI" id="CHEBI:58199"/>
    </ligand>
</feature>
<feature type="region of interest" description="Disordered" evidence="11">
    <location>
        <begin position="375"/>
        <end position="416"/>
    </location>
</feature>
<protein>
    <recommendedName>
        <fullName evidence="10">5-methyltetrahydropteroyltriglutamate--homocysteine methyltransferase</fullName>
        <ecNumber evidence="10">2.1.1.14</ecNumber>
    </recommendedName>
    <alternativeName>
        <fullName evidence="10">Cobalamin-independent methionine synthase</fullName>
    </alternativeName>
    <alternativeName>
        <fullName evidence="10">Methionine synthase, vitamin-B12 independent isozyme</fullName>
    </alternativeName>
</protein>
<evidence type="ECO:0000313" key="15">
    <source>
        <dbReference type="Proteomes" id="UP001580407"/>
    </source>
</evidence>
<evidence type="ECO:0000313" key="14">
    <source>
        <dbReference type="EMBL" id="MFB5683176.1"/>
    </source>
</evidence>
<evidence type="ECO:0000256" key="1">
    <source>
        <dbReference type="ARBA" id="ARBA00002777"/>
    </source>
</evidence>
<dbReference type="CDD" id="cd03312">
    <property type="entry name" value="CIMS_N_terminal_like"/>
    <property type="match status" value="1"/>
</dbReference>
<keyword evidence="15" id="KW-1185">Reference proteome</keyword>
<feature type="binding site" evidence="10">
    <location>
        <position position="487"/>
    </location>
    <ligand>
        <name>L-homocysteine</name>
        <dbReference type="ChEBI" id="CHEBI:58199"/>
    </ligand>
</feature>
<keyword evidence="8 10" id="KW-0862">Zinc</keyword>
<gene>
    <name evidence="10 14" type="primary">metE</name>
    <name evidence="14" type="ORF">ACE3NQ_19845</name>
</gene>
<evidence type="ECO:0000256" key="3">
    <source>
        <dbReference type="ARBA" id="ARBA00009553"/>
    </source>
</evidence>
<dbReference type="RefSeq" id="WP_375526916.1">
    <property type="nucleotide sequence ID" value="NZ_JBHILM010000024.1"/>
</dbReference>
<dbReference type="GO" id="GO:0003871">
    <property type="term" value="F:5-methyltetrahydropteroyltriglutamate-homocysteine S-methyltransferase activity"/>
    <property type="evidence" value="ECO:0007669"/>
    <property type="project" value="UniProtKB-EC"/>
</dbReference>
<feature type="binding site" evidence="10">
    <location>
        <position position="487"/>
    </location>
    <ligand>
        <name>L-methionine</name>
        <dbReference type="ChEBI" id="CHEBI:57844"/>
    </ligand>
</feature>
<dbReference type="Proteomes" id="UP001580407">
    <property type="component" value="Unassembled WGS sequence"/>
</dbReference>
<keyword evidence="6 10" id="KW-0808">Transferase</keyword>
<keyword evidence="10" id="KW-0677">Repeat</keyword>
<keyword evidence="4 10" id="KW-0489">Methyltransferase</keyword>
<dbReference type="InterPro" id="IPR038071">
    <property type="entry name" value="UROD/MetE-like_sf"/>
</dbReference>
<evidence type="ECO:0000256" key="9">
    <source>
        <dbReference type="ARBA" id="ARBA00023167"/>
    </source>
</evidence>
<name>A0ABV5BBT9_9BACL</name>
<dbReference type="PIRSF" id="PIRSF000382">
    <property type="entry name" value="MeTrfase_B12_ind"/>
    <property type="match status" value="1"/>
</dbReference>
<evidence type="ECO:0000259" key="12">
    <source>
        <dbReference type="Pfam" id="PF01717"/>
    </source>
</evidence>
<feature type="binding site" evidence="10">
    <location>
        <position position="646"/>
    </location>
    <ligand>
        <name>Zn(2+)</name>
        <dbReference type="ChEBI" id="CHEBI:29105"/>
        <note>catalytic</note>
    </ligand>
</feature>
<proteinExistence type="inferred from homology"/>
<dbReference type="NCBIfam" id="TIGR01371">
    <property type="entry name" value="met_syn_B12ind"/>
    <property type="match status" value="1"/>
</dbReference>
<feature type="domain" description="Cobalamin-independent methionine synthase MetE C-terminal/archaeal" evidence="12">
    <location>
        <begin position="429"/>
        <end position="751"/>
    </location>
</feature>
<feature type="binding site" evidence="10">
    <location>
        <begin position="518"/>
        <end position="519"/>
    </location>
    <ligand>
        <name>5-methyltetrahydropteroyltri-L-glutamate</name>
        <dbReference type="ChEBI" id="CHEBI:58207"/>
    </ligand>
</feature>
<comment type="pathway">
    <text evidence="2 10">Amino-acid biosynthesis; L-methionine biosynthesis via de novo pathway; L-methionine from L-homocysteine (MetE route): step 1/1.</text>
</comment>
<dbReference type="Pfam" id="PF08267">
    <property type="entry name" value="Meth_synt_1"/>
    <property type="match status" value="1"/>
</dbReference>
<comment type="function">
    <text evidence="1 10">Catalyzes the transfer of a methyl group from 5-methyltetrahydrofolate to homocysteine resulting in methionine formation.</text>
</comment>
<dbReference type="EC" id="2.1.1.14" evidence="10"/>
<dbReference type="InterPro" id="IPR002629">
    <property type="entry name" value="Met_Synth_C/arc"/>
</dbReference>
<feature type="binding site" evidence="10">
    <location>
        <begin position="434"/>
        <end position="436"/>
    </location>
    <ligand>
        <name>L-methionine</name>
        <dbReference type="ChEBI" id="CHEBI:57844"/>
    </ligand>
</feature>
<feature type="binding site" evidence="10">
    <location>
        <position position="668"/>
    </location>
    <ligand>
        <name>Zn(2+)</name>
        <dbReference type="ChEBI" id="CHEBI:29105"/>
        <note>catalytic</note>
    </ligand>
</feature>
<feature type="active site" description="Proton donor" evidence="10">
    <location>
        <position position="697"/>
    </location>
</feature>
<organism evidence="14 15">
    <name type="scientific">Paenibacillus terreus</name>
    <dbReference type="NCBI Taxonomy" id="1387834"/>
    <lineage>
        <taxon>Bacteria</taxon>
        <taxon>Bacillati</taxon>
        <taxon>Bacillota</taxon>
        <taxon>Bacilli</taxon>
        <taxon>Bacillales</taxon>
        <taxon>Paenibacillaceae</taxon>
        <taxon>Paenibacillus</taxon>
    </lineage>
</organism>
<feature type="binding site" evidence="10">
    <location>
        <position position="564"/>
    </location>
    <ligand>
        <name>5-methyltetrahydropteroyltri-L-glutamate</name>
        <dbReference type="ChEBI" id="CHEBI:58207"/>
    </ligand>
</feature>
<feature type="binding site" evidence="10">
    <location>
        <position position="729"/>
    </location>
    <ligand>
        <name>Zn(2+)</name>
        <dbReference type="ChEBI" id="CHEBI:29105"/>
        <note>catalytic</note>
    </ligand>
</feature>
<feature type="binding site" evidence="10">
    <location>
        <position position="644"/>
    </location>
    <ligand>
        <name>Zn(2+)</name>
        <dbReference type="ChEBI" id="CHEBI:29105"/>
        <note>catalytic</note>
    </ligand>
</feature>
<feature type="binding site" evidence="10">
    <location>
        <position position="602"/>
    </location>
    <ligand>
        <name>L-homocysteine</name>
        <dbReference type="ChEBI" id="CHEBI:58199"/>
    </ligand>
</feature>
<evidence type="ECO:0000256" key="4">
    <source>
        <dbReference type="ARBA" id="ARBA00022603"/>
    </source>
</evidence>
<feature type="binding site" evidence="10">
    <location>
        <position position="608"/>
    </location>
    <ligand>
        <name>5-methyltetrahydropteroyltri-L-glutamate</name>
        <dbReference type="ChEBI" id="CHEBI:58207"/>
    </ligand>
</feature>
<comment type="similarity">
    <text evidence="3 10">Belongs to the vitamin-B12 independent methionine synthase family.</text>
</comment>
<evidence type="ECO:0000259" key="13">
    <source>
        <dbReference type="Pfam" id="PF08267"/>
    </source>
</evidence>
<evidence type="ECO:0000256" key="2">
    <source>
        <dbReference type="ARBA" id="ARBA00004681"/>
    </source>
</evidence>
<dbReference type="CDD" id="cd03311">
    <property type="entry name" value="CIMS_C_terminal_like"/>
    <property type="match status" value="1"/>
</dbReference>
<keyword evidence="9 10" id="KW-0486">Methionine biosynthesis</keyword>
<dbReference type="SUPFAM" id="SSF51726">
    <property type="entry name" value="UROD/MetE-like"/>
    <property type="match status" value="2"/>
</dbReference>
<feature type="binding site" evidence="10">
    <location>
        <position position="602"/>
    </location>
    <ligand>
        <name>L-methionine</name>
        <dbReference type="ChEBI" id="CHEBI:57844"/>
    </ligand>
</feature>
<dbReference type="NCBIfam" id="NF003556">
    <property type="entry name" value="PRK05222.1"/>
    <property type="match status" value="1"/>
</dbReference>
<dbReference type="Gene3D" id="3.20.20.210">
    <property type="match status" value="2"/>
</dbReference>
<feature type="compositionally biased region" description="Polar residues" evidence="11">
    <location>
        <begin position="379"/>
        <end position="392"/>
    </location>
</feature>
<evidence type="ECO:0000256" key="7">
    <source>
        <dbReference type="ARBA" id="ARBA00022723"/>
    </source>
</evidence>
<reference evidence="14 15" key="1">
    <citation type="submission" date="2024-09" db="EMBL/GenBank/DDBJ databases">
        <authorList>
            <person name="Ruan L."/>
        </authorList>
    </citation>
    <scope>NUCLEOTIDE SEQUENCE [LARGE SCALE GENOMIC DNA]</scope>
    <source>
        <strain evidence="14 15">D33</strain>
    </source>
</reference>
<evidence type="ECO:0000256" key="6">
    <source>
        <dbReference type="ARBA" id="ARBA00022679"/>
    </source>
</evidence>
<dbReference type="GO" id="GO:0032259">
    <property type="term" value="P:methylation"/>
    <property type="evidence" value="ECO:0007669"/>
    <property type="project" value="UniProtKB-KW"/>
</dbReference>
<feature type="binding site" evidence="10">
    <location>
        <position position="111"/>
    </location>
    <ligand>
        <name>5-methyltetrahydropteroyltri-L-glutamate</name>
        <dbReference type="ChEBI" id="CHEBI:58207"/>
    </ligand>
</feature>
<dbReference type="PANTHER" id="PTHR30519">
    <property type="entry name" value="5-METHYLTETRAHYDROPTEROYLTRIGLUTAMATE--HOMOCYSTEINE METHYLTRANSFERASE"/>
    <property type="match status" value="1"/>
</dbReference>
<evidence type="ECO:0000256" key="11">
    <source>
        <dbReference type="SAM" id="MobiDB-lite"/>
    </source>
</evidence>
<keyword evidence="7 10" id="KW-0479">Metal-binding</keyword>
<sequence>MKSGNLGYPRIGREREWKKALETYWAGRLEEEELHSELKAIRLRGLQTQKEKGIDVIPVGDFTYYDHVLDTAVMFGLIPERFGFTGGKPDLSVYFAMARGTREATACEMTKWFNTNYHYIVPELSDIEPRLTGNKPLDAYLEAKAELGIEGRPVLVGLYTFLKLSKGYAAEQLKSWIDRLLPLYGQVLHELEAAGAEWVQIDEPILSTTLDAEELQHVSYIYSRLSAAAPGIKLMLQTYFEAAEHYEAISALPVHGIGLDFVHDGGRNLRAISQHGFPGGKLLGAGLIDGRGIWRADLGSKLGTLTALTGIVAADHIIVQPSCSLLHVPVSAEQELALEPTLREALAFADEKLEELALLAKAGSSGPDAIRRELEAAEQSRSALQQSPSRNSKQVKERIAGLASQPSSRAESFEERRKAQRERWNLPLLPTTTIGSFPQTPEIRSARRKWRKGEWSDTQYDAFIKAEIKTWIGLQSELGLDVFVHGEFERNDMVEFFGEKLSGFAFTANGWVQSYGSRCVKPPVIYGDVELTEPMTVAETVYAQSLTDAPVKGMLTGPVTILNWSFVRDDKPREEVAYQIALALREEVEALEAAGIGMIQVDEPALREGLPLKREHWPAYLDWAVRAFRMSTSTVKPETQIHTHMCYSEFHDIIEAIDALDADVISIETSRSHGELIESFEKHTYEKGIGLGVYDIHSPRVPGSEEMTVMIDRALRVLSPDQFWINPDCGLKTRKAEETIAALRNMVHATKLAREKYAVKAQGI</sequence>
<dbReference type="Pfam" id="PF01717">
    <property type="entry name" value="Meth_synt_2"/>
    <property type="match status" value="1"/>
</dbReference>
<evidence type="ECO:0000256" key="10">
    <source>
        <dbReference type="HAMAP-Rule" id="MF_00172"/>
    </source>
</evidence>
<dbReference type="InterPro" id="IPR013215">
    <property type="entry name" value="Cbl-indep_Met_Synth_N"/>
</dbReference>
<evidence type="ECO:0000256" key="8">
    <source>
        <dbReference type="ARBA" id="ARBA00022833"/>
    </source>
</evidence>
<feature type="domain" description="Cobalamin-independent methionine synthase MetE N-terminal" evidence="13">
    <location>
        <begin position="4"/>
        <end position="310"/>
    </location>
</feature>
<feature type="binding site" evidence="10">
    <location>
        <begin position="15"/>
        <end position="18"/>
    </location>
    <ligand>
        <name>5-methyltetrahydropteroyltri-L-glutamate</name>
        <dbReference type="ChEBI" id="CHEBI:58207"/>
    </ligand>
</feature>
<keyword evidence="5 10" id="KW-0028">Amino-acid biosynthesis</keyword>
<comment type="cofactor">
    <cofactor evidence="10">
        <name>Zn(2+)</name>
        <dbReference type="ChEBI" id="CHEBI:29105"/>
    </cofactor>
    <text evidence="10">Binds 1 zinc ion per subunit.</text>
</comment>